<dbReference type="RefSeq" id="WP_248668817.1">
    <property type="nucleotide sequence ID" value="NZ_JALPRX010000093.1"/>
</dbReference>
<evidence type="ECO:0000313" key="2">
    <source>
        <dbReference type="Proteomes" id="UP001139516"/>
    </source>
</evidence>
<reference evidence="1" key="1">
    <citation type="submission" date="2022-04" db="EMBL/GenBank/DDBJ databases">
        <title>Roseomonas acroporae sp. nov., isolated from coral Acropora digitifera.</title>
        <authorList>
            <person name="Sun H."/>
        </authorList>
    </citation>
    <scope>NUCLEOTIDE SEQUENCE</scope>
    <source>
        <strain evidence="1">NAR14</strain>
    </source>
</reference>
<dbReference type="AlphaFoldDB" id="A0A9X2BVI2"/>
<organism evidence="1 2">
    <name type="scientific">Roseomonas acroporae</name>
    <dbReference type="NCBI Taxonomy" id="2937791"/>
    <lineage>
        <taxon>Bacteria</taxon>
        <taxon>Pseudomonadati</taxon>
        <taxon>Pseudomonadota</taxon>
        <taxon>Alphaproteobacteria</taxon>
        <taxon>Acetobacterales</taxon>
        <taxon>Roseomonadaceae</taxon>
        <taxon>Roseomonas</taxon>
    </lineage>
</organism>
<accession>A0A9X2BVI2</accession>
<dbReference type="Proteomes" id="UP001139516">
    <property type="component" value="Unassembled WGS sequence"/>
</dbReference>
<dbReference type="EMBL" id="JALPRX010000093">
    <property type="protein sequence ID" value="MCK8786703.1"/>
    <property type="molecule type" value="Genomic_DNA"/>
</dbReference>
<name>A0A9X2BVI2_9PROT</name>
<proteinExistence type="predicted"/>
<gene>
    <name evidence="1" type="ORF">M0638_20225</name>
</gene>
<keyword evidence="2" id="KW-1185">Reference proteome</keyword>
<sequence length="78" mass="8688">MTTPSPAPAIAQALTVQSWTQHGHEAVSRRRRIAEHASRCRRLPPLTQEEAERLVRAFLSDKGRVRLCPTAYAAPVSQ</sequence>
<comment type="caution">
    <text evidence="1">The sequence shown here is derived from an EMBL/GenBank/DDBJ whole genome shotgun (WGS) entry which is preliminary data.</text>
</comment>
<evidence type="ECO:0000313" key="1">
    <source>
        <dbReference type="EMBL" id="MCK8786703.1"/>
    </source>
</evidence>
<protein>
    <submittedName>
        <fullName evidence="1">Uncharacterized protein</fullName>
    </submittedName>
</protein>